<dbReference type="PANTHER" id="PTHR43031:SF17">
    <property type="entry name" value="SULFURTRANSFERASE YTWF-RELATED"/>
    <property type="match status" value="1"/>
</dbReference>
<evidence type="ECO:0000259" key="1">
    <source>
        <dbReference type="PROSITE" id="PS50206"/>
    </source>
</evidence>
<dbReference type="AlphaFoldDB" id="A0A1T4WFE8"/>
<dbReference type="Proteomes" id="UP000190460">
    <property type="component" value="Unassembled WGS sequence"/>
</dbReference>
<dbReference type="InterPro" id="IPR050229">
    <property type="entry name" value="GlpE_sulfurtransferase"/>
</dbReference>
<dbReference type="GO" id="GO:0016740">
    <property type="term" value="F:transferase activity"/>
    <property type="evidence" value="ECO:0007669"/>
    <property type="project" value="UniProtKB-KW"/>
</dbReference>
<dbReference type="PANTHER" id="PTHR43031">
    <property type="entry name" value="FAD-DEPENDENT OXIDOREDUCTASE"/>
    <property type="match status" value="1"/>
</dbReference>
<sequence>MQNWLPQDLSKQLSTAPEAIQLLDVREPWEYRLVHLENSHLVPLSQLTYGLNNLNKALPVVVICHHGIRSAHACYLLERLGFQAINLTGGIDRWAREVDPSLPIY</sequence>
<evidence type="ECO:0000313" key="2">
    <source>
        <dbReference type="EMBL" id="SKA76044.1"/>
    </source>
</evidence>
<proteinExistence type="predicted"/>
<dbReference type="Pfam" id="PF00581">
    <property type="entry name" value="Rhodanese"/>
    <property type="match status" value="1"/>
</dbReference>
<dbReference type="Gene3D" id="3.40.250.10">
    <property type="entry name" value="Rhodanese-like domain"/>
    <property type="match status" value="1"/>
</dbReference>
<evidence type="ECO:0000313" key="3">
    <source>
        <dbReference type="Proteomes" id="UP000190460"/>
    </source>
</evidence>
<dbReference type="SMART" id="SM00450">
    <property type="entry name" value="RHOD"/>
    <property type="match status" value="1"/>
</dbReference>
<protein>
    <submittedName>
        <fullName evidence="2">Rhodanese-related sulfurtransferase</fullName>
    </submittedName>
</protein>
<keyword evidence="3" id="KW-1185">Reference proteome</keyword>
<name>A0A1T4WFE8_9GAMM</name>
<organism evidence="2 3">
    <name type="scientific">Thiothrix eikelboomii</name>
    <dbReference type="NCBI Taxonomy" id="92487"/>
    <lineage>
        <taxon>Bacteria</taxon>
        <taxon>Pseudomonadati</taxon>
        <taxon>Pseudomonadota</taxon>
        <taxon>Gammaproteobacteria</taxon>
        <taxon>Thiotrichales</taxon>
        <taxon>Thiotrichaceae</taxon>
        <taxon>Thiothrix</taxon>
    </lineage>
</organism>
<dbReference type="InterPro" id="IPR036873">
    <property type="entry name" value="Rhodanese-like_dom_sf"/>
</dbReference>
<dbReference type="EMBL" id="FUYB01000005">
    <property type="protein sequence ID" value="SKA76044.1"/>
    <property type="molecule type" value="Genomic_DNA"/>
</dbReference>
<dbReference type="PROSITE" id="PS50206">
    <property type="entry name" value="RHODANESE_3"/>
    <property type="match status" value="1"/>
</dbReference>
<dbReference type="STRING" id="92487.SAMN02745130_01619"/>
<dbReference type="OrthoDB" id="9811849at2"/>
<reference evidence="2 3" key="1">
    <citation type="submission" date="2017-02" db="EMBL/GenBank/DDBJ databases">
        <authorList>
            <person name="Peterson S.W."/>
        </authorList>
    </citation>
    <scope>NUCLEOTIDE SEQUENCE [LARGE SCALE GENOMIC DNA]</scope>
    <source>
        <strain evidence="2 3">ATCC 49788</strain>
    </source>
</reference>
<dbReference type="SUPFAM" id="SSF52821">
    <property type="entry name" value="Rhodanese/Cell cycle control phosphatase"/>
    <property type="match status" value="1"/>
</dbReference>
<feature type="domain" description="Rhodanese" evidence="1">
    <location>
        <begin position="16"/>
        <end position="103"/>
    </location>
</feature>
<keyword evidence="2" id="KW-0808">Transferase</keyword>
<dbReference type="RefSeq" id="WP_078922081.1">
    <property type="nucleotide sequence ID" value="NZ_FUYB01000005.1"/>
</dbReference>
<dbReference type="InterPro" id="IPR001763">
    <property type="entry name" value="Rhodanese-like_dom"/>
</dbReference>
<accession>A0A1T4WFE8</accession>
<gene>
    <name evidence="2" type="ORF">SAMN02745130_01619</name>
</gene>